<dbReference type="EMBL" id="KV441400">
    <property type="protein sequence ID" value="OAF57267.1"/>
    <property type="molecule type" value="Genomic_DNA"/>
</dbReference>
<protein>
    <submittedName>
        <fullName evidence="1">Uncharacterized protein</fullName>
    </submittedName>
</protein>
<reference evidence="1" key="1">
    <citation type="submission" date="2016-03" db="EMBL/GenBank/DDBJ databases">
        <title>Updated assembly of Pseudogymnoascus destructans, the fungus causing white-nose syndrome of bats.</title>
        <authorList>
            <person name="Palmer J.M."/>
            <person name="Drees K.P."/>
            <person name="Foster J.T."/>
            <person name="Lindner D.L."/>
        </authorList>
    </citation>
    <scope>NUCLEOTIDE SEQUENCE [LARGE SCALE GENOMIC DNA]</scope>
    <source>
        <strain evidence="1">20631-21</strain>
    </source>
</reference>
<sequence>MYRCIDLLGNMEWPAALVHVRQGTASSTQDPAPYRYFQPAIPISTPQTLFPVFLHSHVHQPQAAITYTALCLSAFSFPSSQAFNQIAFHQIAFHQIAFHQIAFHQIAFHQIAWSAKPSLSLYWTILSSHYR</sequence>
<organism evidence="1">
    <name type="scientific">Pseudogymnoascus destructans</name>
    <dbReference type="NCBI Taxonomy" id="655981"/>
    <lineage>
        <taxon>Eukaryota</taxon>
        <taxon>Fungi</taxon>
        <taxon>Dikarya</taxon>
        <taxon>Ascomycota</taxon>
        <taxon>Pezizomycotina</taxon>
        <taxon>Leotiomycetes</taxon>
        <taxon>Thelebolales</taxon>
        <taxon>Thelebolaceae</taxon>
        <taxon>Pseudogymnoascus</taxon>
    </lineage>
</organism>
<dbReference type="AlphaFoldDB" id="A0A177A578"/>
<proteinExistence type="predicted"/>
<accession>A0A177A578</accession>
<evidence type="ECO:0000313" key="1">
    <source>
        <dbReference type="EMBL" id="OAF57267.1"/>
    </source>
</evidence>
<gene>
    <name evidence="1" type="ORF">VC83_04666</name>
</gene>
<dbReference type="GeneID" id="36287737"/>
<dbReference type="Proteomes" id="UP000077154">
    <property type="component" value="Unassembled WGS sequence"/>
</dbReference>
<dbReference type="RefSeq" id="XP_024322557.1">
    <property type="nucleotide sequence ID" value="XM_024468295.1"/>
</dbReference>
<name>A0A177A578_9PEZI</name>